<dbReference type="EMBL" id="JBHUOZ010000003">
    <property type="protein sequence ID" value="MFD2920472.1"/>
    <property type="molecule type" value="Genomic_DNA"/>
</dbReference>
<dbReference type="NCBIfam" id="TIGR02937">
    <property type="entry name" value="sigma70-ECF"/>
    <property type="match status" value="1"/>
</dbReference>
<name>A0ABW6A6S9_9BACT</name>
<sequence>MTTHPHAEDQELLMRLEQGDEQAFTAIYKRYWVPMYFLAFKRIQREEETREIVQDVFYTLWDKRGDLKIENLRGYLSAMVRYAVYQALLKEKRQKDYLLKQKLKAIKPASIDIDNKQLLDLLKNYSEKLPEKYRFVFLYHKLLDEPLESVADKMGVSPRTAEGYVTKVMSLIRAYYKKIMVLVILLNLLF</sequence>
<dbReference type="Pfam" id="PF08281">
    <property type="entry name" value="Sigma70_r4_2"/>
    <property type="match status" value="1"/>
</dbReference>
<keyword evidence="4" id="KW-0804">Transcription</keyword>
<accession>A0ABW6A6S9</accession>
<evidence type="ECO:0000313" key="7">
    <source>
        <dbReference type="Proteomes" id="UP001597511"/>
    </source>
</evidence>
<dbReference type="RefSeq" id="WP_386098886.1">
    <property type="nucleotide sequence ID" value="NZ_JBHUOZ010000003.1"/>
</dbReference>
<keyword evidence="2" id="KW-0805">Transcription regulation</keyword>
<comment type="caution">
    <text evidence="6">The sequence shown here is derived from an EMBL/GenBank/DDBJ whole genome shotgun (WGS) entry which is preliminary data.</text>
</comment>
<evidence type="ECO:0000256" key="1">
    <source>
        <dbReference type="ARBA" id="ARBA00010641"/>
    </source>
</evidence>
<evidence type="ECO:0000256" key="2">
    <source>
        <dbReference type="ARBA" id="ARBA00023015"/>
    </source>
</evidence>
<dbReference type="Gene3D" id="1.10.1740.10">
    <property type="match status" value="1"/>
</dbReference>
<dbReference type="InterPro" id="IPR013249">
    <property type="entry name" value="RNA_pol_sigma70_r4_t2"/>
</dbReference>
<evidence type="ECO:0000313" key="6">
    <source>
        <dbReference type="EMBL" id="MFD2920472.1"/>
    </source>
</evidence>
<evidence type="ECO:0000256" key="4">
    <source>
        <dbReference type="ARBA" id="ARBA00023163"/>
    </source>
</evidence>
<dbReference type="InterPro" id="IPR036388">
    <property type="entry name" value="WH-like_DNA-bd_sf"/>
</dbReference>
<dbReference type="InterPro" id="IPR014284">
    <property type="entry name" value="RNA_pol_sigma-70_dom"/>
</dbReference>
<dbReference type="InterPro" id="IPR013325">
    <property type="entry name" value="RNA_pol_sigma_r2"/>
</dbReference>
<evidence type="ECO:0000259" key="5">
    <source>
        <dbReference type="Pfam" id="PF08281"/>
    </source>
</evidence>
<reference evidence="7" key="1">
    <citation type="journal article" date="2019" name="Int. J. Syst. Evol. Microbiol.">
        <title>The Global Catalogue of Microorganisms (GCM) 10K type strain sequencing project: providing services to taxonomists for standard genome sequencing and annotation.</title>
        <authorList>
            <consortium name="The Broad Institute Genomics Platform"/>
            <consortium name="The Broad Institute Genome Sequencing Center for Infectious Disease"/>
            <person name="Wu L."/>
            <person name="Ma J."/>
        </authorList>
    </citation>
    <scope>NUCLEOTIDE SEQUENCE [LARGE SCALE GENOMIC DNA]</scope>
    <source>
        <strain evidence="7">KCTC 23299</strain>
    </source>
</reference>
<dbReference type="SUPFAM" id="SSF88946">
    <property type="entry name" value="Sigma2 domain of RNA polymerase sigma factors"/>
    <property type="match status" value="1"/>
</dbReference>
<keyword evidence="3" id="KW-0731">Sigma factor</keyword>
<comment type="similarity">
    <text evidence="1">Belongs to the sigma-70 factor family. ECF subfamily.</text>
</comment>
<proteinExistence type="inferred from homology"/>
<dbReference type="PANTHER" id="PTHR43133">
    <property type="entry name" value="RNA POLYMERASE ECF-TYPE SIGMA FACTO"/>
    <property type="match status" value="1"/>
</dbReference>
<gene>
    <name evidence="6" type="ORF">ACFS6H_12165</name>
</gene>
<feature type="domain" description="RNA polymerase sigma factor 70 region 4 type 2" evidence="5">
    <location>
        <begin position="124"/>
        <end position="166"/>
    </location>
</feature>
<evidence type="ECO:0000256" key="3">
    <source>
        <dbReference type="ARBA" id="ARBA00023082"/>
    </source>
</evidence>
<dbReference type="Proteomes" id="UP001597511">
    <property type="component" value="Unassembled WGS sequence"/>
</dbReference>
<dbReference type="Gene3D" id="1.10.10.10">
    <property type="entry name" value="Winged helix-like DNA-binding domain superfamily/Winged helix DNA-binding domain"/>
    <property type="match status" value="1"/>
</dbReference>
<dbReference type="InterPro" id="IPR013324">
    <property type="entry name" value="RNA_pol_sigma_r3/r4-like"/>
</dbReference>
<dbReference type="InterPro" id="IPR039425">
    <property type="entry name" value="RNA_pol_sigma-70-like"/>
</dbReference>
<protein>
    <submittedName>
        <fullName evidence="6">RNA polymerase sigma factor</fullName>
    </submittedName>
</protein>
<organism evidence="6 7">
    <name type="scientific">Terrimonas rubra</name>
    <dbReference type="NCBI Taxonomy" id="1035890"/>
    <lineage>
        <taxon>Bacteria</taxon>
        <taxon>Pseudomonadati</taxon>
        <taxon>Bacteroidota</taxon>
        <taxon>Chitinophagia</taxon>
        <taxon>Chitinophagales</taxon>
        <taxon>Chitinophagaceae</taxon>
        <taxon>Terrimonas</taxon>
    </lineage>
</organism>
<keyword evidence="7" id="KW-1185">Reference proteome</keyword>
<dbReference type="PANTHER" id="PTHR43133:SF46">
    <property type="entry name" value="RNA POLYMERASE SIGMA-70 FACTOR ECF SUBFAMILY"/>
    <property type="match status" value="1"/>
</dbReference>
<dbReference type="SUPFAM" id="SSF88659">
    <property type="entry name" value="Sigma3 and sigma4 domains of RNA polymerase sigma factors"/>
    <property type="match status" value="1"/>
</dbReference>